<dbReference type="Pfam" id="PF00215">
    <property type="entry name" value="OMPdecase"/>
    <property type="match status" value="1"/>
</dbReference>
<keyword evidence="5 7" id="KW-0456">Lyase</keyword>
<dbReference type="InterPro" id="IPR013785">
    <property type="entry name" value="Aldolase_TIM"/>
</dbReference>
<evidence type="ECO:0000256" key="5">
    <source>
        <dbReference type="ARBA" id="ARBA00023239"/>
    </source>
</evidence>
<evidence type="ECO:0000256" key="7">
    <source>
        <dbReference type="HAMAP-Rule" id="MF_01215"/>
    </source>
</evidence>
<accession>A0A9D1TR12</accession>
<reference evidence="9" key="2">
    <citation type="submission" date="2021-04" db="EMBL/GenBank/DDBJ databases">
        <authorList>
            <person name="Gilroy R."/>
        </authorList>
    </citation>
    <scope>NUCLEOTIDE SEQUENCE</scope>
    <source>
        <strain evidence="9">12435</strain>
    </source>
</reference>
<dbReference type="EMBL" id="DXHS01000023">
    <property type="protein sequence ID" value="HIW01984.1"/>
    <property type="molecule type" value="Genomic_DNA"/>
</dbReference>
<evidence type="ECO:0000259" key="8">
    <source>
        <dbReference type="SMART" id="SM00934"/>
    </source>
</evidence>
<dbReference type="InterPro" id="IPR011995">
    <property type="entry name" value="OMPdecase_type-2"/>
</dbReference>
<dbReference type="InterPro" id="IPR018089">
    <property type="entry name" value="OMPdecase_AS"/>
</dbReference>
<gene>
    <name evidence="7 9" type="primary">pyrF</name>
    <name evidence="9" type="ORF">H9892_01430</name>
</gene>
<dbReference type="InterPro" id="IPR001754">
    <property type="entry name" value="OMPdeCOase_dom"/>
</dbReference>
<comment type="pathway">
    <text evidence="1 7">Pyrimidine metabolism; UMP biosynthesis via de novo pathway; UMP from orotate: step 2/2.</text>
</comment>
<keyword evidence="3 7" id="KW-0210">Decarboxylase</keyword>
<dbReference type="GO" id="GO:0004590">
    <property type="term" value="F:orotidine-5'-phosphate decarboxylase activity"/>
    <property type="evidence" value="ECO:0007669"/>
    <property type="project" value="UniProtKB-UniRule"/>
</dbReference>
<dbReference type="AlphaFoldDB" id="A0A9D1TR12"/>
<evidence type="ECO:0000256" key="4">
    <source>
        <dbReference type="ARBA" id="ARBA00022975"/>
    </source>
</evidence>
<dbReference type="SMART" id="SM00934">
    <property type="entry name" value="OMPdecase"/>
    <property type="match status" value="1"/>
</dbReference>
<dbReference type="GO" id="GO:0006207">
    <property type="term" value="P:'de novo' pyrimidine nucleobase biosynthetic process"/>
    <property type="evidence" value="ECO:0007669"/>
    <property type="project" value="InterPro"/>
</dbReference>
<dbReference type="EC" id="4.1.1.23" evidence="7"/>
<comment type="similarity">
    <text evidence="2 7">Belongs to the OMP decarboxylase family. Type 2 subfamily.</text>
</comment>
<dbReference type="PROSITE" id="PS00156">
    <property type="entry name" value="OMPDECASE"/>
    <property type="match status" value="1"/>
</dbReference>
<reference evidence="9" key="1">
    <citation type="journal article" date="2021" name="PeerJ">
        <title>Extensive microbial diversity within the chicken gut microbiome revealed by metagenomics and culture.</title>
        <authorList>
            <person name="Gilroy R."/>
            <person name="Ravi A."/>
            <person name="Getino M."/>
            <person name="Pursley I."/>
            <person name="Horton D.L."/>
            <person name="Alikhan N.F."/>
            <person name="Baker D."/>
            <person name="Gharbi K."/>
            <person name="Hall N."/>
            <person name="Watson M."/>
            <person name="Adriaenssens E.M."/>
            <person name="Foster-Nyarko E."/>
            <person name="Jarju S."/>
            <person name="Secka A."/>
            <person name="Antonio M."/>
            <person name="Oren A."/>
            <person name="Chaudhuri R.R."/>
            <person name="La Ragione R."/>
            <person name="Hildebrand F."/>
            <person name="Pallen M.J."/>
        </authorList>
    </citation>
    <scope>NUCLEOTIDE SEQUENCE</scope>
    <source>
        <strain evidence="9">12435</strain>
    </source>
</reference>
<dbReference type="CDD" id="cd04725">
    <property type="entry name" value="OMP_decarboxylase_like"/>
    <property type="match status" value="1"/>
</dbReference>
<evidence type="ECO:0000256" key="3">
    <source>
        <dbReference type="ARBA" id="ARBA00022793"/>
    </source>
</evidence>
<dbReference type="InterPro" id="IPR011060">
    <property type="entry name" value="RibuloseP-bd_barrel"/>
</dbReference>
<dbReference type="HAMAP" id="MF_01215">
    <property type="entry name" value="OMPdecase_type2"/>
    <property type="match status" value="1"/>
</dbReference>
<feature type="domain" description="Orotidine 5'-phosphate decarboxylase" evidence="8">
    <location>
        <begin position="16"/>
        <end position="266"/>
    </location>
</feature>
<protein>
    <recommendedName>
        <fullName evidence="7">Orotidine 5'-phosphate decarboxylase</fullName>
        <ecNumber evidence="7">4.1.1.23</ecNumber>
    </recommendedName>
    <alternativeName>
        <fullName evidence="7">OMP decarboxylase</fullName>
        <shortName evidence="7">OMPDCase</shortName>
        <shortName evidence="7">OMPdecase</shortName>
    </alternativeName>
</protein>
<keyword evidence="4 7" id="KW-0665">Pyrimidine biosynthesis</keyword>
<organism evidence="9 10">
    <name type="scientific">Candidatus Protoclostridium stercorigallinarum</name>
    <dbReference type="NCBI Taxonomy" id="2838741"/>
    <lineage>
        <taxon>Bacteria</taxon>
        <taxon>Bacillati</taxon>
        <taxon>Bacillota</taxon>
        <taxon>Clostridia</taxon>
        <taxon>Candidatus Protoclostridium</taxon>
    </lineage>
</organism>
<dbReference type="Proteomes" id="UP000823990">
    <property type="component" value="Unassembled WGS sequence"/>
</dbReference>
<dbReference type="PANTHER" id="PTHR43375:SF1">
    <property type="entry name" value="OROTIDINE 5'-PHOSPHATE DECARBOXYLASE"/>
    <property type="match status" value="1"/>
</dbReference>
<dbReference type="SUPFAM" id="SSF51366">
    <property type="entry name" value="Ribulose-phoshate binding barrel"/>
    <property type="match status" value="1"/>
</dbReference>
<comment type="catalytic activity">
    <reaction evidence="6 7">
        <text>orotidine 5'-phosphate + H(+) = UMP + CO2</text>
        <dbReference type="Rhea" id="RHEA:11596"/>
        <dbReference type="ChEBI" id="CHEBI:15378"/>
        <dbReference type="ChEBI" id="CHEBI:16526"/>
        <dbReference type="ChEBI" id="CHEBI:57538"/>
        <dbReference type="ChEBI" id="CHEBI:57865"/>
        <dbReference type="EC" id="4.1.1.23"/>
    </reaction>
</comment>
<comment type="caution">
    <text evidence="9">The sequence shown here is derived from an EMBL/GenBank/DDBJ whole genome shotgun (WGS) entry which is preliminary data.</text>
</comment>
<name>A0A9D1TR12_9FIRM</name>
<evidence type="ECO:0000256" key="1">
    <source>
        <dbReference type="ARBA" id="ARBA00004861"/>
    </source>
</evidence>
<sequence>MIIDKLCEKIKETGNPSVIGLDTAADYLPDYEKYKDRYALAEGVTEFNLRIIDRIKSVVPAVKVQIAYYEAMGLPGMKSFADTCKAAHDAGMIVIADAKRNDIGATAKQYAEAFFGGGDFYCDFLTVNGYLGTDGISPFMKSEDKGIFVLVKTSNPSGVELQDMKLAGGNAVYEQMAELVGKWGESCVGENGMSNVGAVVGATYPEQAVRLREMLPHTFFLVPGYGAQGGGADGAVAGFDAAGGGGIVNSSRGIICAYKQEKYKGMSFDEAAYAACVDMREDLAAALARKTV</sequence>
<dbReference type="PANTHER" id="PTHR43375">
    <property type="entry name" value="OROTIDINE 5'-PHOSPHATE DECARBOXYLASE"/>
    <property type="match status" value="1"/>
</dbReference>
<dbReference type="NCBIfam" id="TIGR02127">
    <property type="entry name" value="pyrF_sub2"/>
    <property type="match status" value="1"/>
</dbReference>
<feature type="active site" description="Proton donor" evidence="7">
    <location>
        <position position="99"/>
    </location>
</feature>
<dbReference type="Gene3D" id="3.20.20.70">
    <property type="entry name" value="Aldolase class I"/>
    <property type="match status" value="1"/>
</dbReference>
<dbReference type="GO" id="GO:0044205">
    <property type="term" value="P:'de novo' UMP biosynthetic process"/>
    <property type="evidence" value="ECO:0007669"/>
    <property type="project" value="UniProtKB-UniRule"/>
</dbReference>
<proteinExistence type="inferred from homology"/>
<evidence type="ECO:0000256" key="2">
    <source>
        <dbReference type="ARBA" id="ARBA00008847"/>
    </source>
</evidence>
<evidence type="ECO:0000313" key="9">
    <source>
        <dbReference type="EMBL" id="HIW01984.1"/>
    </source>
</evidence>
<evidence type="ECO:0000256" key="6">
    <source>
        <dbReference type="ARBA" id="ARBA00049157"/>
    </source>
</evidence>
<evidence type="ECO:0000313" key="10">
    <source>
        <dbReference type="Proteomes" id="UP000823990"/>
    </source>
</evidence>